<dbReference type="InterPro" id="IPR058840">
    <property type="entry name" value="AAA_SelU"/>
</dbReference>
<organism evidence="3 4">
    <name type="scientific">Cohnella thailandensis</name>
    <dbReference type="NCBI Taxonomy" id="557557"/>
    <lineage>
        <taxon>Bacteria</taxon>
        <taxon>Bacillati</taxon>
        <taxon>Bacillota</taxon>
        <taxon>Bacilli</taxon>
        <taxon>Bacillales</taxon>
        <taxon>Paenibacillaceae</taxon>
        <taxon>Cohnella</taxon>
    </lineage>
</organism>
<dbReference type="Pfam" id="PF26341">
    <property type="entry name" value="AAA_SelU"/>
    <property type="match status" value="1"/>
</dbReference>
<keyword evidence="4" id="KW-1185">Reference proteome</keyword>
<dbReference type="Gene3D" id="3.40.250.10">
    <property type="entry name" value="Rhodanese-like domain"/>
    <property type="match status" value="1"/>
</dbReference>
<dbReference type="NCBIfam" id="TIGR03167">
    <property type="entry name" value="tRNA_sel_U_synt"/>
    <property type="match status" value="1"/>
</dbReference>
<dbReference type="Pfam" id="PF00581">
    <property type="entry name" value="Rhodanese"/>
    <property type="match status" value="1"/>
</dbReference>
<dbReference type="InterPro" id="IPR027417">
    <property type="entry name" value="P-loop_NTPase"/>
</dbReference>
<dbReference type="SMART" id="SM00450">
    <property type="entry name" value="RHOD"/>
    <property type="match status" value="1"/>
</dbReference>
<sequence>MFQDITIDEWASLRQAKEMTTIDVRSPGEFEESTIPDSVNVPFFNNEERAEIGTLYKQVGVQAAKERGLEVISAKLPSLIREIGAIPGKKSVFCWRGGMRSRTTATLLSLMDIHVYRLTGGYRAYRNWVLDNLATMTIEPPAFVLNGLTGSGKTKVLNALASRGHAVLDLEGMAGHRGSIFGEIGRKANNQKMFDALLFEQLLRYRQAPSLLFEAEGKRIGRIVQPEVLIRKREEAKEIWLELPLEVRVSNLLEDYRPWAHKEQIMSAFRVIKSQIHTPIAAEIETCLRNEKYERAAELLLLYYYDPRYQHSSGQHATGRETVLHASSVEDATRQVEELLKSGS</sequence>
<evidence type="ECO:0000313" key="3">
    <source>
        <dbReference type="EMBL" id="MBB6636985.1"/>
    </source>
</evidence>
<dbReference type="GO" id="GO:0002098">
    <property type="term" value="P:tRNA wobble uridine modification"/>
    <property type="evidence" value="ECO:0007669"/>
    <property type="project" value="InterPro"/>
</dbReference>
<dbReference type="RefSeq" id="WP_185122177.1">
    <property type="nucleotide sequence ID" value="NZ_JACJVQ010000019.1"/>
</dbReference>
<dbReference type="InterPro" id="IPR017582">
    <property type="entry name" value="SelU"/>
</dbReference>
<dbReference type="Proteomes" id="UP000535838">
    <property type="component" value="Unassembled WGS sequence"/>
</dbReference>
<name>A0A841T2Z9_9BACL</name>
<comment type="caution">
    <text evidence="3">The sequence shown here is derived from an EMBL/GenBank/DDBJ whole genome shotgun (WGS) entry which is preliminary data.</text>
</comment>
<evidence type="ECO:0000259" key="2">
    <source>
        <dbReference type="PROSITE" id="PS50206"/>
    </source>
</evidence>
<feature type="domain" description="Rhodanese" evidence="2">
    <location>
        <begin position="15"/>
        <end position="137"/>
    </location>
</feature>
<proteinExistence type="predicted"/>
<dbReference type="SUPFAM" id="SSF52540">
    <property type="entry name" value="P-loop containing nucleoside triphosphate hydrolases"/>
    <property type="match status" value="1"/>
</dbReference>
<gene>
    <name evidence="3" type="primary">mnmH</name>
    <name evidence="3" type="ORF">H7B67_22890</name>
</gene>
<dbReference type="AlphaFoldDB" id="A0A841T2Z9"/>
<dbReference type="EMBL" id="JACJVQ010000019">
    <property type="protein sequence ID" value="MBB6636985.1"/>
    <property type="molecule type" value="Genomic_DNA"/>
</dbReference>
<dbReference type="SUPFAM" id="SSF52821">
    <property type="entry name" value="Rhodanese/Cell cycle control phosphatase"/>
    <property type="match status" value="1"/>
</dbReference>
<evidence type="ECO:0000313" key="4">
    <source>
        <dbReference type="Proteomes" id="UP000535838"/>
    </source>
</evidence>
<dbReference type="PANTHER" id="PTHR30401:SF0">
    <property type="entry name" value="TRNA 2-SELENOURIDINE SYNTHASE"/>
    <property type="match status" value="1"/>
</dbReference>
<dbReference type="NCBIfam" id="NF008750">
    <property type="entry name" value="PRK11784.1-2"/>
    <property type="match status" value="1"/>
</dbReference>
<protein>
    <submittedName>
        <fullName evidence="3">tRNA 2-selenouridine(34) synthase MnmH</fullName>
    </submittedName>
</protein>
<dbReference type="InterPro" id="IPR001763">
    <property type="entry name" value="Rhodanese-like_dom"/>
</dbReference>
<keyword evidence="1" id="KW-0711">Selenium</keyword>
<dbReference type="InterPro" id="IPR036873">
    <property type="entry name" value="Rhodanese-like_dom_sf"/>
</dbReference>
<dbReference type="PANTHER" id="PTHR30401">
    <property type="entry name" value="TRNA 2-SELENOURIDINE SYNTHASE"/>
    <property type="match status" value="1"/>
</dbReference>
<dbReference type="GO" id="GO:0043828">
    <property type="term" value="F:tRNA 2-selenouridine synthase activity"/>
    <property type="evidence" value="ECO:0007669"/>
    <property type="project" value="InterPro"/>
</dbReference>
<accession>A0A841T2Z9</accession>
<dbReference type="PROSITE" id="PS50206">
    <property type="entry name" value="RHODANESE_3"/>
    <property type="match status" value="1"/>
</dbReference>
<reference evidence="3 4" key="1">
    <citation type="submission" date="2020-08" db="EMBL/GenBank/DDBJ databases">
        <title>Cohnella phylogeny.</title>
        <authorList>
            <person name="Dunlap C."/>
        </authorList>
    </citation>
    <scope>NUCLEOTIDE SEQUENCE [LARGE SCALE GENOMIC DNA]</scope>
    <source>
        <strain evidence="3 4">DSM 25241</strain>
    </source>
</reference>
<evidence type="ECO:0000256" key="1">
    <source>
        <dbReference type="ARBA" id="ARBA00023266"/>
    </source>
</evidence>